<comment type="catalytic activity">
    <reaction evidence="1">
        <text>Thiol-dependent hydrolysis of ester, thioester, amide, peptide and isopeptide bonds formed by the C-terminal Gly of ubiquitin (a 76-residue protein attached to proteins as an intracellular targeting signal).</text>
        <dbReference type="EC" id="3.4.19.12"/>
    </reaction>
</comment>
<proteinExistence type="inferred from homology"/>
<dbReference type="RefSeq" id="XP_068363308.1">
    <property type="nucleotide sequence ID" value="XM_068501520.1"/>
</dbReference>
<organism evidence="10 11">
    <name type="scientific">Tritrichomonas foetus</name>
    <dbReference type="NCBI Taxonomy" id="1144522"/>
    <lineage>
        <taxon>Eukaryota</taxon>
        <taxon>Metamonada</taxon>
        <taxon>Parabasalia</taxon>
        <taxon>Tritrichomonadida</taxon>
        <taxon>Tritrichomonadidae</taxon>
        <taxon>Tritrichomonas</taxon>
    </lineage>
</organism>
<feature type="region of interest" description="Disordered" evidence="8">
    <location>
        <begin position="1216"/>
        <end position="1245"/>
    </location>
</feature>
<accession>A0A1J4KJZ7</accession>
<dbReference type="GO" id="GO:0016579">
    <property type="term" value="P:protein deubiquitination"/>
    <property type="evidence" value="ECO:0007669"/>
    <property type="project" value="InterPro"/>
</dbReference>
<gene>
    <name evidence="10" type="ORF">TRFO_20642</name>
</gene>
<sequence length="1615" mass="188217">MINPDQSDIEKIVRSNGAFCNIIFNAEQISKTQYKSPIYLFHDKKIQIILDFKENNIMVSLICNGEENKMDGMEFDFYLSNQNPLKTIKFNHKNQLPYQVNLKFDDINQDQGWFSNNVFRTVLVIKEVRNHTRDIPFIFSKNNSSKIEWKIDSLSEFHSSQQFQLGFADVVLMLTIEDSFYNFSMAFENFDENGILVKYVLIIHNSDEMKNIRINAAEWISLMMTESKPIVLKQIGINQYTSENGWIIDGALQISIEFNNTNQKFTNLLQCSDNHEITKSKINNNSKEKETNEIQFFKLSDIDYIQLSFENHESFTQFIVNDYNTDIFTQKYKLDDIFCTVSFNIENGFTFSYENFQHNFIACAKLEILNKDQNKSHSFEFSKRLTLDGKREFSITKGVPFDKRNIESEGFLIDGKIVSKIKFTKYCSDDEIILKNDKILRFPKINNNEYNVRFEIPKNCLKSQLINLPTLLLNNKKVKLLLHKDAQGNFFLLSHFVKSFDHIAIVNLIFENQNNEKNKSMNWDIFKSEQTDTLLKDITYENLTLKESGFLNSNNCISMLLNIIYTTDFQNYISSEPPVINYKSFDNSFNTEKNSTHKKVEDSSLYKVPTTYAGLVNQGATCYMNSMLQALFHLPAFRRVVYGMPTTGAEDPEKSIPLNLQRLFCELQTSKDPVSTEPLTKSFGWGSEDTVMQHDVEEFARVLIDNLDIKMKGTEQENSISDLFKGKMRHAIRCKNVDFTSYREEDFLDLSIDVEGCKNLTESFNKYIAKEELTGDNQYSAEGFGKQDAIMCEEFISFPAVLHLHLRRFQFDYNTSRMRKINDYFEFPEQIDLTQFLAHDAPDREKNNLYDLYGVLVHSGGVYGGHYNAFLRTSTENQWFNFNDSTVTRVSRDRAIHDNYGTDSTTSTAAVNSSSFDFLGTKYDSIHHNLPETSGHKKTNHSGLSSSGYMLIYVRHDDAPMLYNPIPNDSIPSHLLEYIKHNNEHKKYYSHESAYKKNDECRVYYFTENDVKKNCAAGLKGFVPDEKVMPFISILRSDPQSKIYEDISKKTGFQIGRFRIQNCIFGLFPSKPLECNAQKIDSLISYDNKIKVFIQEKTEDEPITFQARFYTMFLKFFYPGKPSPLQYLGSLRSEYEVPNSNTNIIISKCVDYINKKLGFPKDTKLIPYTETTTGIFEFSKQNFLNTENCLIFTFPEEIPNYPETCYDFTNKDYETENNQKIDYPPNQQDKSEDTNNYDNENKNDEHNTVKVYNASDFYRSFNTNTIQGYLNASSMIELEIYTITKQFLPQFRVNAPTRITFDQIRELIAKINELDYNPKSDSMLLFNIKKSDGFYNERIRAEMIDTKFCYKSLDAIIRFQQNSKNIKLYYFFMKNVEYDKASKINFISCSFSPLSSESNANESNSDSNTLNNIDVSIIYPCIQISLEDFIEKFHQISEIDIGKGPFRLLAIYSHQIYECYSKLDEIIKFQPTQKYILEEVPQDQINIETSTDSFLIKVSFKEENDYLPKDYGDPFLFKVIKDELFSETLIRLRKYMKVSETDPLDNYRFKLSLQANTNLTFNKKYTEMLDNMVLFDKCCQADEMIIFSPSKDDKKSSNMFKASPHSKSNDVKIYN</sequence>
<dbReference type="InterPro" id="IPR038765">
    <property type="entry name" value="Papain-like_cys_pep_sf"/>
</dbReference>
<dbReference type="PANTHER" id="PTHR24006:SF644">
    <property type="entry name" value="UBIQUITIN CARBOXYL-TERMINAL HYDROLASE 7"/>
    <property type="match status" value="1"/>
</dbReference>
<dbReference type="InterPro" id="IPR001394">
    <property type="entry name" value="Peptidase_C19_UCH"/>
</dbReference>
<dbReference type="GO" id="GO:0006508">
    <property type="term" value="P:proteolysis"/>
    <property type="evidence" value="ECO:0007669"/>
    <property type="project" value="UniProtKB-KW"/>
</dbReference>
<evidence type="ECO:0000256" key="7">
    <source>
        <dbReference type="ARBA" id="ARBA00022807"/>
    </source>
</evidence>
<feature type="region of interest" description="Disordered" evidence="8">
    <location>
        <begin position="1591"/>
        <end position="1615"/>
    </location>
</feature>
<dbReference type="GO" id="GO:0031647">
    <property type="term" value="P:regulation of protein stability"/>
    <property type="evidence" value="ECO:0007669"/>
    <property type="project" value="TreeGrafter"/>
</dbReference>
<dbReference type="SUPFAM" id="SSF54001">
    <property type="entry name" value="Cysteine proteinases"/>
    <property type="match status" value="1"/>
</dbReference>
<evidence type="ECO:0000313" key="11">
    <source>
        <dbReference type="Proteomes" id="UP000179807"/>
    </source>
</evidence>
<dbReference type="PROSITE" id="PS00972">
    <property type="entry name" value="USP_1"/>
    <property type="match status" value="1"/>
</dbReference>
<evidence type="ECO:0000256" key="2">
    <source>
        <dbReference type="ARBA" id="ARBA00009085"/>
    </source>
</evidence>
<comment type="caution">
    <text evidence="10">The sequence shown here is derived from an EMBL/GenBank/DDBJ whole genome shotgun (WGS) entry which is preliminary data.</text>
</comment>
<keyword evidence="6" id="KW-0378">Hydrolase</keyword>
<evidence type="ECO:0000259" key="9">
    <source>
        <dbReference type="PROSITE" id="PS50235"/>
    </source>
</evidence>
<dbReference type="OrthoDB" id="289038at2759"/>
<dbReference type="Gene3D" id="3.90.70.10">
    <property type="entry name" value="Cysteine proteinases"/>
    <property type="match status" value="1"/>
</dbReference>
<evidence type="ECO:0000313" key="10">
    <source>
        <dbReference type="EMBL" id="OHT10172.1"/>
    </source>
</evidence>
<keyword evidence="4" id="KW-0645">Protease</keyword>
<evidence type="ECO:0000256" key="4">
    <source>
        <dbReference type="ARBA" id="ARBA00022670"/>
    </source>
</evidence>
<dbReference type="InterPro" id="IPR018200">
    <property type="entry name" value="USP_CS"/>
</dbReference>
<dbReference type="EC" id="3.4.19.12" evidence="3"/>
<dbReference type="InterPro" id="IPR028889">
    <property type="entry name" value="USP"/>
</dbReference>
<dbReference type="Proteomes" id="UP000179807">
    <property type="component" value="Unassembled WGS sequence"/>
</dbReference>
<dbReference type="EMBL" id="MLAK01000619">
    <property type="protein sequence ID" value="OHT10172.1"/>
    <property type="molecule type" value="Genomic_DNA"/>
</dbReference>
<dbReference type="PANTHER" id="PTHR24006">
    <property type="entry name" value="UBIQUITIN CARBOXYL-TERMINAL HYDROLASE"/>
    <property type="match status" value="1"/>
</dbReference>
<dbReference type="VEuPathDB" id="TrichDB:TRFO_20642"/>
<evidence type="ECO:0000256" key="3">
    <source>
        <dbReference type="ARBA" id="ARBA00012759"/>
    </source>
</evidence>
<dbReference type="Pfam" id="PF14533">
    <property type="entry name" value="USP7_C2"/>
    <property type="match status" value="1"/>
</dbReference>
<evidence type="ECO:0000256" key="8">
    <source>
        <dbReference type="SAM" id="MobiDB-lite"/>
    </source>
</evidence>
<dbReference type="InterPro" id="IPR050164">
    <property type="entry name" value="Peptidase_C19"/>
</dbReference>
<evidence type="ECO:0000256" key="1">
    <source>
        <dbReference type="ARBA" id="ARBA00000707"/>
    </source>
</evidence>
<feature type="compositionally biased region" description="Basic and acidic residues" evidence="8">
    <location>
        <begin position="1229"/>
        <end position="1245"/>
    </location>
</feature>
<dbReference type="Pfam" id="PF00443">
    <property type="entry name" value="UCH"/>
    <property type="match status" value="1"/>
</dbReference>
<reference evidence="10" key="1">
    <citation type="submission" date="2016-10" db="EMBL/GenBank/DDBJ databases">
        <authorList>
            <person name="Benchimol M."/>
            <person name="Almeida L.G."/>
            <person name="Vasconcelos A.T."/>
            <person name="Perreira-Neves A."/>
            <person name="Rosa I.A."/>
            <person name="Tasca T."/>
            <person name="Bogo M.R."/>
            <person name="de Souza W."/>
        </authorList>
    </citation>
    <scope>NUCLEOTIDE SEQUENCE [LARGE SCALE GENOMIC DNA]</scope>
    <source>
        <strain evidence="10">K</strain>
    </source>
</reference>
<evidence type="ECO:0000256" key="6">
    <source>
        <dbReference type="ARBA" id="ARBA00022801"/>
    </source>
</evidence>
<name>A0A1J4KJZ7_9EUKA</name>
<keyword evidence="5" id="KW-0833">Ubl conjugation pathway</keyword>
<dbReference type="InterPro" id="IPR029346">
    <property type="entry name" value="USP_C"/>
</dbReference>
<keyword evidence="7" id="KW-0788">Thiol protease</keyword>
<dbReference type="GO" id="GO:0004843">
    <property type="term" value="F:cysteine-type deubiquitinase activity"/>
    <property type="evidence" value="ECO:0007669"/>
    <property type="project" value="UniProtKB-EC"/>
</dbReference>
<dbReference type="GeneID" id="94836224"/>
<comment type="similarity">
    <text evidence="2">Belongs to the peptidase C19 family.</text>
</comment>
<evidence type="ECO:0000256" key="5">
    <source>
        <dbReference type="ARBA" id="ARBA00022786"/>
    </source>
</evidence>
<dbReference type="PROSITE" id="PS50235">
    <property type="entry name" value="USP_3"/>
    <property type="match status" value="1"/>
</dbReference>
<feature type="domain" description="USP" evidence="9">
    <location>
        <begin position="613"/>
        <end position="956"/>
    </location>
</feature>
<dbReference type="GO" id="GO:0005634">
    <property type="term" value="C:nucleus"/>
    <property type="evidence" value="ECO:0007669"/>
    <property type="project" value="TreeGrafter"/>
</dbReference>
<protein>
    <recommendedName>
        <fullName evidence="3">ubiquitinyl hydrolase 1</fullName>
        <ecNumber evidence="3">3.4.19.12</ecNumber>
    </recommendedName>
</protein>
<keyword evidence="11" id="KW-1185">Reference proteome</keyword>
<dbReference type="GO" id="GO:0005829">
    <property type="term" value="C:cytosol"/>
    <property type="evidence" value="ECO:0007669"/>
    <property type="project" value="TreeGrafter"/>
</dbReference>
<dbReference type="PROSITE" id="PS00973">
    <property type="entry name" value="USP_2"/>
    <property type="match status" value="1"/>
</dbReference>